<dbReference type="Gene3D" id="3.90.700.10">
    <property type="entry name" value="Succinate dehydrogenase/fumarate reductase flavoprotein, catalytic domain"/>
    <property type="match status" value="1"/>
</dbReference>
<dbReference type="InterPro" id="IPR003953">
    <property type="entry name" value="FAD-dep_OxRdtase_2_FAD-bd"/>
</dbReference>
<sequence>MTTETTYDVVVVGAGTAGLPCAIHAAQNGARVLLVEKDAKIGGTLHITGGHMAAAGTRRQAEHGITDTAEAHLDDIRRISGGTAREDLITVLAHNAADTIEWLTDRDFAFASETPRIVYGHEPYTTARTYYGKDEGISLLEVLQPELDRTVAEHDLTVWTSAPVTELRTDAEGRVVGISVLRGSDEVEIDAASVVLATGGYGADPELFQEFEGAPLVSAAAKTSTGDGILLGQSIGAGLQGEGTYLPTFGGLPDPQSPGRANWNDRQRLTSERPPREIYVDVNGSRWVREDEESIDEKERALVTIPDQTFWTIFDDAALALSTGDLNQMIVGKEPDDVRAVADTRPGVHSADTLEQLAAKSGIDVAGLVATVEKYNGFVAAGADADFGREFLPAPIAQGPFYAVRNHAITLVTFQGLDIDADFAVRDEAGAPIAGLYAVGEVIGAGATCGNSFCSGMLTTPALTFGRLLGTRLGAGATAAASA</sequence>
<dbReference type="InterPro" id="IPR036188">
    <property type="entry name" value="FAD/NAD-bd_sf"/>
</dbReference>
<comment type="cofactor">
    <cofactor evidence="1">
        <name>FAD</name>
        <dbReference type="ChEBI" id="CHEBI:57692"/>
    </cofactor>
</comment>
<keyword evidence="2" id="KW-0285">Flavoprotein</keyword>
<keyword evidence="3" id="KW-0274">FAD</keyword>
<dbReference type="PANTHER" id="PTHR43400:SF10">
    <property type="entry name" value="3-OXOSTEROID 1-DEHYDROGENASE"/>
    <property type="match status" value="1"/>
</dbReference>
<reference evidence="7" key="1">
    <citation type="journal article" date="2019" name="Int. J. Syst. Evol. Microbiol.">
        <title>The Global Catalogue of Microorganisms (GCM) 10K type strain sequencing project: providing services to taxonomists for standard genome sequencing and annotation.</title>
        <authorList>
            <consortium name="The Broad Institute Genomics Platform"/>
            <consortium name="The Broad Institute Genome Sequencing Center for Infectious Disease"/>
            <person name="Wu L."/>
            <person name="Ma J."/>
        </authorList>
    </citation>
    <scope>NUCLEOTIDE SEQUENCE [LARGE SCALE GENOMIC DNA]</scope>
    <source>
        <strain evidence="7">DFY28</strain>
    </source>
</reference>
<dbReference type="InterPro" id="IPR027477">
    <property type="entry name" value="Succ_DH/fumarate_Rdtase_cat_sf"/>
</dbReference>
<protein>
    <submittedName>
        <fullName evidence="6">FAD-dependent oxidoreductase</fullName>
    </submittedName>
</protein>
<evidence type="ECO:0000256" key="2">
    <source>
        <dbReference type="ARBA" id="ARBA00022630"/>
    </source>
</evidence>
<keyword evidence="4" id="KW-0560">Oxidoreductase</keyword>
<dbReference type="PRINTS" id="PR00368">
    <property type="entry name" value="FADPNR"/>
</dbReference>
<dbReference type="SUPFAM" id="SSF56425">
    <property type="entry name" value="Succinate dehydrogenase/fumarate reductase flavoprotein, catalytic domain"/>
    <property type="match status" value="1"/>
</dbReference>
<dbReference type="PANTHER" id="PTHR43400">
    <property type="entry name" value="FUMARATE REDUCTASE"/>
    <property type="match status" value="1"/>
</dbReference>
<feature type="domain" description="FAD-dependent oxidoreductase 2 FAD-binding" evidence="5">
    <location>
        <begin position="8"/>
        <end position="455"/>
    </location>
</feature>
<dbReference type="Proteomes" id="UP001596098">
    <property type="component" value="Unassembled WGS sequence"/>
</dbReference>
<evidence type="ECO:0000256" key="1">
    <source>
        <dbReference type="ARBA" id="ARBA00001974"/>
    </source>
</evidence>
<evidence type="ECO:0000313" key="7">
    <source>
        <dbReference type="Proteomes" id="UP001596098"/>
    </source>
</evidence>
<dbReference type="EMBL" id="JBHSQI010000001">
    <property type="protein sequence ID" value="MFC6152332.1"/>
    <property type="molecule type" value="Genomic_DNA"/>
</dbReference>
<evidence type="ECO:0000256" key="3">
    <source>
        <dbReference type="ARBA" id="ARBA00022827"/>
    </source>
</evidence>
<organism evidence="6 7">
    <name type="scientific">Nocardioides yefusunii</name>
    <dbReference type="NCBI Taxonomy" id="2500546"/>
    <lineage>
        <taxon>Bacteria</taxon>
        <taxon>Bacillati</taxon>
        <taxon>Actinomycetota</taxon>
        <taxon>Actinomycetes</taxon>
        <taxon>Propionibacteriales</taxon>
        <taxon>Nocardioidaceae</taxon>
        <taxon>Nocardioides</taxon>
    </lineage>
</organism>
<dbReference type="Pfam" id="PF00890">
    <property type="entry name" value="FAD_binding_2"/>
    <property type="match status" value="1"/>
</dbReference>
<dbReference type="RefSeq" id="WP_128220523.1">
    <property type="nucleotide sequence ID" value="NZ_CP034929.1"/>
</dbReference>
<evidence type="ECO:0000256" key="4">
    <source>
        <dbReference type="ARBA" id="ARBA00023002"/>
    </source>
</evidence>
<evidence type="ECO:0000313" key="6">
    <source>
        <dbReference type="EMBL" id="MFC6152332.1"/>
    </source>
</evidence>
<comment type="caution">
    <text evidence="6">The sequence shown here is derived from an EMBL/GenBank/DDBJ whole genome shotgun (WGS) entry which is preliminary data.</text>
</comment>
<dbReference type="Gene3D" id="3.50.50.60">
    <property type="entry name" value="FAD/NAD(P)-binding domain"/>
    <property type="match status" value="1"/>
</dbReference>
<evidence type="ECO:0000259" key="5">
    <source>
        <dbReference type="Pfam" id="PF00890"/>
    </source>
</evidence>
<keyword evidence="7" id="KW-1185">Reference proteome</keyword>
<name>A0ABW1QS77_9ACTN</name>
<dbReference type="SUPFAM" id="SSF51905">
    <property type="entry name" value="FAD/NAD(P)-binding domain"/>
    <property type="match status" value="1"/>
</dbReference>
<accession>A0ABW1QS77</accession>
<dbReference type="InterPro" id="IPR050315">
    <property type="entry name" value="FAD-oxidoreductase_2"/>
</dbReference>
<gene>
    <name evidence="6" type="ORF">ACFPWU_01470</name>
</gene>
<proteinExistence type="predicted"/>